<dbReference type="KEGG" id="noa:BKM31_50035"/>
<accession>A0A1V0AE84</accession>
<sequence length="63" mass="7105">MPGTFTHLARPQNGFGYALLFNQREESGPLDFEGIDDDMNKVDDMNKGTVSSWPTTDLTSQYF</sequence>
<organism evidence="1 2">
    <name type="scientific">[Actinomadura] parvosata subsp. kistnae</name>
    <dbReference type="NCBI Taxonomy" id="1909395"/>
    <lineage>
        <taxon>Bacteria</taxon>
        <taxon>Bacillati</taxon>
        <taxon>Actinomycetota</taxon>
        <taxon>Actinomycetes</taxon>
        <taxon>Streptosporangiales</taxon>
        <taxon>Streptosporangiaceae</taxon>
        <taxon>Nonomuraea</taxon>
    </lineage>
</organism>
<dbReference type="Proteomes" id="UP000190797">
    <property type="component" value="Chromosome"/>
</dbReference>
<dbReference type="RefSeq" id="WP_186404478.1">
    <property type="nucleotide sequence ID" value="NZ_CP017717.1"/>
</dbReference>
<evidence type="ECO:0000313" key="2">
    <source>
        <dbReference type="Proteomes" id="UP000190797"/>
    </source>
</evidence>
<keyword evidence="2" id="KW-1185">Reference proteome</keyword>
<dbReference type="AlphaFoldDB" id="A0A1V0AE84"/>
<dbReference type="EMBL" id="CP017717">
    <property type="protein sequence ID" value="AQZ68541.1"/>
    <property type="molecule type" value="Genomic_DNA"/>
</dbReference>
<dbReference type="STRING" id="1909395.BKM31_50035"/>
<evidence type="ECO:0000313" key="1">
    <source>
        <dbReference type="EMBL" id="AQZ68541.1"/>
    </source>
</evidence>
<protein>
    <submittedName>
        <fullName evidence="1">Uncharacterized protein</fullName>
    </submittedName>
</protein>
<proteinExistence type="predicted"/>
<reference evidence="2" key="1">
    <citation type="journal article" date="2017" name="Med. Chem. Commun.">
        <title>Nonomuraea sp. ATCC 55076 harbours the largest actinomycete chromosome to date and the kistamicin biosynthetic gene cluster.</title>
        <authorList>
            <person name="Nazari B."/>
            <person name="Forneris C.C."/>
            <person name="Gibson M.I."/>
            <person name="Moon K."/>
            <person name="Schramma K.R."/>
            <person name="Seyedsayamdost M.R."/>
        </authorList>
    </citation>
    <scope>NUCLEOTIDE SEQUENCE [LARGE SCALE GENOMIC DNA]</scope>
    <source>
        <strain evidence="2">ATCC 55076</strain>
    </source>
</reference>
<gene>
    <name evidence="1" type="ORF">BKM31_50035</name>
</gene>
<name>A0A1V0AE84_9ACTN</name>